<keyword evidence="1" id="KW-0812">Transmembrane</keyword>
<proteinExistence type="predicted"/>
<comment type="caution">
    <text evidence="2">The sequence shown here is derived from an EMBL/GenBank/DDBJ whole genome shotgun (WGS) entry which is preliminary data.</text>
</comment>
<keyword evidence="1" id="KW-0472">Membrane</keyword>
<feature type="transmembrane region" description="Helical" evidence="1">
    <location>
        <begin position="12"/>
        <end position="29"/>
    </location>
</feature>
<reference evidence="2" key="1">
    <citation type="journal article" date="2015" name="Nature">
        <title>Complex archaea that bridge the gap between prokaryotes and eukaryotes.</title>
        <authorList>
            <person name="Spang A."/>
            <person name="Saw J.H."/>
            <person name="Jorgensen S.L."/>
            <person name="Zaremba-Niedzwiedzka K."/>
            <person name="Martijn J."/>
            <person name="Lind A.E."/>
            <person name="van Eijk R."/>
            <person name="Schleper C."/>
            <person name="Guy L."/>
            <person name="Ettema T.J."/>
        </authorList>
    </citation>
    <scope>NUCLEOTIDE SEQUENCE</scope>
</reference>
<keyword evidence="1" id="KW-1133">Transmembrane helix</keyword>
<protein>
    <submittedName>
        <fullName evidence="2">Uncharacterized protein</fullName>
    </submittedName>
</protein>
<accession>A0A0F8WXL3</accession>
<feature type="transmembrane region" description="Helical" evidence="1">
    <location>
        <begin position="49"/>
        <end position="68"/>
    </location>
</feature>
<sequence length="83" mass="9306">MPKRKLQRKYTVAWLIWGASFLAIEGVALMTSEGGDTLSEQVWSFQEHVGSVGFASVFALLGWLVWHFSPLEKARKRLGPKDG</sequence>
<evidence type="ECO:0000313" key="2">
    <source>
        <dbReference type="EMBL" id="KKK61587.1"/>
    </source>
</evidence>
<name>A0A0F8WXL3_9ZZZZ</name>
<gene>
    <name evidence="2" type="ORF">LCGC14_3012830</name>
</gene>
<dbReference type="EMBL" id="LAZR01062403">
    <property type="protein sequence ID" value="KKK61587.1"/>
    <property type="molecule type" value="Genomic_DNA"/>
</dbReference>
<evidence type="ECO:0000256" key="1">
    <source>
        <dbReference type="SAM" id="Phobius"/>
    </source>
</evidence>
<organism evidence="2">
    <name type="scientific">marine sediment metagenome</name>
    <dbReference type="NCBI Taxonomy" id="412755"/>
    <lineage>
        <taxon>unclassified sequences</taxon>
        <taxon>metagenomes</taxon>
        <taxon>ecological metagenomes</taxon>
    </lineage>
</organism>
<dbReference type="AlphaFoldDB" id="A0A0F8WXL3"/>